<reference evidence="1 2" key="1">
    <citation type="submission" date="2019-01" db="EMBL/GenBank/DDBJ databases">
        <authorList>
            <person name="Sayadi A."/>
        </authorList>
    </citation>
    <scope>NUCLEOTIDE SEQUENCE [LARGE SCALE GENOMIC DNA]</scope>
</reference>
<dbReference type="Proteomes" id="UP000410492">
    <property type="component" value="Unassembled WGS sequence"/>
</dbReference>
<sequence>KIWCCAALVPVRRHIENTSYITPEKEFIKVPVEENRRKQWLAAASRENISTKTTVCCLRRPF</sequence>
<name>A0A653DHG2_CALMS</name>
<proteinExistence type="predicted"/>
<evidence type="ECO:0000313" key="1">
    <source>
        <dbReference type="EMBL" id="VEN59645.1"/>
    </source>
</evidence>
<dbReference type="OrthoDB" id="8196774at2759"/>
<keyword evidence="2" id="KW-1185">Reference proteome</keyword>
<organism evidence="1 2">
    <name type="scientific">Callosobruchus maculatus</name>
    <name type="common">Southern cowpea weevil</name>
    <name type="synonym">Pulse bruchid</name>
    <dbReference type="NCBI Taxonomy" id="64391"/>
    <lineage>
        <taxon>Eukaryota</taxon>
        <taxon>Metazoa</taxon>
        <taxon>Ecdysozoa</taxon>
        <taxon>Arthropoda</taxon>
        <taxon>Hexapoda</taxon>
        <taxon>Insecta</taxon>
        <taxon>Pterygota</taxon>
        <taxon>Neoptera</taxon>
        <taxon>Endopterygota</taxon>
        <taxon>Coleoptera</taxon>
        <taxon>Polyphaga</taxon>
        <taxon>Cucujiformia</taxon>
        <taxon>Chrysomeloidea</taxon>
        <taxon>Chrysomelidae</taxon>
        <taxon>Bruchinae</taxon>
        <taxon>Bruchini</taxon>
        <taxon>Callosobruchus</taxon>
    </lineage>
</organism>
<protein>
    <submittedName>
        <fullName evidence="1">Uncharacterized protein</fullName>
    </submittedName>
</protein>
<feature type="non-terminal residue" evidence="1">
    <location>
        <position position="1"/>
    </location>
</feature>
<gene>
    <name evidence="1" type="ORF">CALMAC_LOCUS17587</name>
</gene>
<dbReference type="AlphaFoldDB" id="A0A653DHG2"/>
<accession>A0A653DHG2</accession>
<dbReference type="EMBL" id="CAACVG010012109">
    <property type="protein sequence ID" value="VEN59645.1"/>
    <property type="molecule type" value="Genomic_DNA"/>
</dbReference>
<evidence type="ECO:0000313" key="2">
    <source>
        <dbReference type="Proteomes" id="UP000410492"/>
    </source>
</evidence>